<evidence type="ECO:0000259" key="13">
    <source>
        <dbReference type="Pfam" id="PF00294"/>
    </source>
</evidence>
<dbReference type="AlphaFoldDB" id="A0A8B7NJG2"/>
<comment type="caution">
    <text evidence="12">Lacks conserved residue(s) required for the propagation of feature annotation.</text>
</comment>
<comment type="activity regulation">
    <text evidence="12">Activated by a monovalent cation that binds near, but not in, the active site. The most likely occupant of the site in vivo is potassium. Ion binding induces a conformational change that may alter substrate affinity.</text>
</comment>
<dbReference type="InterPro" id="IPR011611">
    <property type="entry name" value="PfkB_dom"/>
</dbReference>
<evidence type="ECO:0000256" key="12">
    <source>
        <dbReference type="HAMAP-Rule" id="MF_03215"/>
    </source>
</evidence>
<evidence type="ECO:0000256" key="10">
    <source>
        <dbReference type="ARBA" id="ARBA00022958"/>
    </source>
</evidence>
<dbReference type="GO" id="GO:0005829">
    <property type="term" value="C:cytosol"/>
    <property type="evidence" value="ECO:0007669"/>
    <property type="project" value="TreeGrafter"/>
</dbReference>
<evidence type="ECO:0000256" key="11">
    <source>
        <dbReference type="ARBA" id="ARBA00023277"/>
    </source>
</evidence>
<keyword evidence="9 12" id="KW-0460">Magnesium</keyword>
<keyword evidence="12" id="KW-0963">Cytoplasm</keyword>
<keyword evidence="11 12" id="KW-0119">Carbohydrate metabolism</keyword>
<feature type="binding site" evidence="12">
    <location>
        <position position="254"/>
    </location>
    <ligand>
        <name>K(+)</name>
        <dbReference type="ChEBI" id="CHEBI:29103"/>
    </ligand>
</feature>
<proteinExistence type="inferred from homology"/>
<dbReference type="InterPro" id="IPR029056">
    <property type="entry name" value="Ribokinase-like"/>
</dbReference>
<comment type="subunit">
    <text evidence="12">Homodimer.</text>
</comment>
<evidence type="ECO:0000256" key="7">
    <source>
        <dbReference type="ARBA" id="ARBA00022777"/>
    </source>
</evidence>
<feature type="active site" description="Proton acceptor" evidence="12">
    <location>
        <position position="260"/>
    </location>
</feature>
<name>A0A8B7NJG2_HYAAZ</name>
<comment type="function">
    <text evidence="12">Catalyzes the phosphorylation of ribose at O-5 in a reaction requiring ATP and magnesium. The resulting D-ribose-5-phosphate can then be used either for sythesis of nucleotides, histidine, and tryptophan, or as a component of the pentose phosphate pathway.</text>
</comment>
<gene>
    <name evidence="15" type="primary">LOC108670805</name>
</gene>
<dbReference type="InterPro" id="IPR002139">
    <property type="entry name" value="Ribo/fructo_kinase"/>
</dbReference>
<feature type="binding site" evidence="12">
    <location>
        <position position="260"/>
    </location>
    <ligand>
        <name>substrate</name>
    </ligand>
</feature>
<comment type="catalytic activity">
    <reaction evidence="12">
        <text>D-ribose + ATP = D-ribose 5-phosphate + ADP + H(+)</text>
        <dbReference type="Rhea" id="RHEA:13697"/>
        <dbReference type="ChEBI" id="CHEBI:15378"/>
        <dbReference type="ChEBI" id="CHEBI:30616"/>
        <dbReference type="ChEBI" id="CHEBI:47013"/>
        <dbReference type="ChEBI" id="CHEBI:78346"/>
        <dbReference type="ChEBI" id="CHEBI:456216"/>
        <dbReference type="EC" id="2.7.1.15"/>
    </reaction>
</comment>
<accession>A0A8B7NJG2</accession>
<sequence>MLVDIVVVGSLVTDYITRTPSFPRPGETVFGHGLSIGFGGKGANQCLMAAKLGAATAFVGKLGHDAVGDNYLDELKRTTINIDHVTRTSLAQSAVANVVVDDNGENCIVNIPGSNRLMTVEDVNAAAEVIKSAKVLICQNEISFDATKAALTIARQNGVVTVLNAGPAVPNLDPEILNNSDIVCVNETEAEVLTGVPVSGVADAVSAAKVLLTQGCREAVITLGAKGAVSLDLTSLAAGTDHEWVPAEKVVAVDTTGAGDAFIGAMAFYLAKMPTLPTKEKLRRSCAIATQSVLKPGAWLSLPAREELPSHLFDE</sequence>
<feature type="binding site" evidence="12">
    <location>
        <position position="141"/>
    </location>
    <ligand>
        <name>substrate</name>
    </ligand>
</feature>
<dbReference type="PRINTS" id="PR00990">
    <property type="entry name" value="RIBOKINASE"/>
</dbReference>
<comment type="cofactor">
    <cofactor evidence="12">
        <name>Mg(2+)</name>
        <dbReference type="ChEBI" id="CHEBI:18420"/>
    </cofactor>
    <text evidence="12">Requires a divalent cation, most likely magnesium in vivo, as an electrophilic catalyst to aid phosphoryl group transfer. It is the chelate of the metal and the nucleotide that is the actual substrate.</text>
</comment>
<feature type="binding site" evidence="12">
    <location>
        <position position="295"/>
    </location>
    <ligand>
        <name>K(+)</name>
        <dbReference type="ChEBI" id="CHEBI:29103"/>
    </ligand>
</feature>
<keyword evidence="8 12" id="KW-0067">ATP-binding</keyword>
<dbReference type="GO" id="GO:0046872">
    <property type="term" value="F:metal ion binding"/>
    <property type="evidence" value="ECO:0007669"/>
    <property type="project" value="UniProtKB-KW"/>
</dbReference>
<feature type="binding site" evidence="12">
    <location>
        <position position="256"/>
    </location>
    <ligand>
        <name>K(+)</name>
        <dbReference type="ChEBI" id="CHEBI:29103"/>
    </ligand>
</feature>
<evidence type="ECO:0000256" key="6">
    <source>
        <dbReference type="ARBA" id="ARBA00022741"/>
    </source>
</evidence>
<dbReference type="PROSITE" id="PS00584">
    <property type="entry name" value="PFKB_KINASES_2"/>
    <property type="match status" value="1"/>
</dbReference>
<dbReference type="Proteomes" id="UP000694843">
    <property type="component" value="Unplaced"/>
</dbReference>
<feature type="binding site" evidence="12">
    <location>
        <position position="186"/>
    </location>
    <ligand>
        <name>ATP</name>
        <dbReference type="ChEBI" id="CHEBI:30616"/>
    </ligand>
</feature>
<dbReference type="GO" id="GO:0019303">
    <property type="term" value="P:D-ribose catabolic process"/>
    <property type="evidence" value="ECO:0007669"/>
    <property type="project" value="UniProtKB-UniRule"/>
</dbReference>
<dbReference type="EC" id="2.7.1.15" evidence="2 12"/>
<evidence type="ECO:0000256" key="1">
    <source>
        <dbReference type="ARBA" id="ARBA00005380"/>
    </source>
</evidence>
<protein>
    <recommendedName>
        <fullName evidence="3 12">Ribokinase</fullName>
        <shortName evidence="12">RK</shortName>
        <ecNumber evidence="2 12">2.7.1.15</ecNumber>
    </recommendedName>
</protein>
<dbReference type="GO" id="GO:0005634">
    <property type="term" value="C:nucleus"/>
    <property type="evidence" value="ECO:0007669"/>
    <property type="project" value="UniProtKB-SubCell"/>
</dbReference>
<keyword evidence="12" id="KW-0539">Nucleus</keyword>
<dbReference type="HAMAP" id="MF_01987">
    <property type="entry name" value="Ribokinase"/>
    <property type="match status" value="1"/>
</dbReference>
<keyword evidence="6 12" id="KW-0547">Nucleotide-binding</keyword>
<feature type="binding site" evidence="12">
    <location>
        <begin position="12"/>
        <end position="14"/>
    </location>
    <ligand>
        <name>substrate</name>
    </ligand>
</feature>
<dbReference type="Pfam" id="PF00294">
    <property type="entry name" value="PfkB"/>
    <property type="match status" value="1"/>
</dbReference>
<comment type="subcellular location">
    <subcellularLocation>
        <location evidence="12">Cytoplasm</location>
    </subcellularLocation>
    <subcellularLocation>
        <location evidence="12">Nucleus</location>
    </subcellularLocation>
</comment>
<dbReference type="NCBIfam" id="TIGR02152">
    <property type="entry name" value="D_ribokin_bact"/>
    <property type="match status" value="1"/>
</dbReference>
<keyword evidence="10 12" id="KW-0630">Potassium</keyword>
<dbReference type="OrthoDB" id="415590at2759"/>
<reference evidence="15" key="1">
    <citation type="submission" date="2025-08" db="UniProtKB">
        <authorList>
            <consortium name="RefSeq"/>
        </authorList>
    </citation>
    <scope>IDENTIFICATION</scope>
    <source>
        <tissue evidence="15">Whole organism</tissue>
    </source>
</reference>
<dbReference type="CDD" id="cd01174">
    <property type="entry name" value="ribokinase"/>
    <property type="match status" value="1"/>
</dbReference>
<keyword evidence="5 12" id="KW-0479">Metal-binding</keyword>
<dbReference type="UniPathway" id="UPA00916">
    <property type="reaction ID" value="UER00889"/>
</dbReference>
<dbReference type="SUPFAM" id="SSF53613">
    <property type="entry name" value="Ribokinase-like"/>
    <property type="match status" value="1"/>
</dbReference>
<dbReference type="GO" id="GO:0005524">
    <property type="term" value="F:ATP binding"/>
    <property type="evidence" value="ECO:0007669"/>
    <property type="project" value="UniProtKB-UniRule"/>
</dbReference>
<evidence type="ECO:0000256" key="2">
    <source>
        <dbReference type="ARBA" id="ARBA00012035"/>
    </source>
</evidence>
<feature type="binding site" evidence="12">
    <location>
        <position position="297"/>
    </location>
    <ligand>
        <name>K(+)</name>
        <dbReference type="ChEBI" id="CHEBI:29103"/>
    </ligand>
</feature>
<evidence type="ECO:0000256" key="8">
    <source>
        <dbReference type="ARBA" id="ARBA00022840"/>
    </source>
</evidence>
<evidence type="ECO:0000256" key="5">
    <source>
        <dbReference type="ARBA" id="ARBA00022723"/>
    </source>
</evidence>
<evidence type="ECO:0000256" key="9">
    <source>
        <dbReference type="ARBA" id="ARBA00022842"/>
    </source>
</evidence>
<dbReference type="InterPro" id="IPR002173">
    <property type="entry name" value="Carboh/pur_kinase_PfkB_CS"/>
</dbReference>
<evidence type="ECO:0000313" key="14">
    <source>
        <dbReference type="Proteomes" id="UP000694843"/>
    </source>
</evidence>
<feature type="binding site" evidence="12">
    <location>
        <position position="292"/>
    </location>
    <ligand>
        <name>K(+)</name>
        <dbReference type="ChEBI" id="CHEBI:29103"/>
    </ligand>
</feature>
<comment type="similarity">
    <text evidence="12">Belongs to the carbohydrate kinase PfkB family. Ribokinase subfamily.</text>
</comment>
<evidence type="ECO:0000256" key="3">
    <source>
        <dbReference type="ARBA" id="ARBA00016943"/>
    </source>
</evidence>
<evidence type="ECO:0000313" key="15">
    <source>
        <dbReference type="RefSeq" id="XP_018013789.1"/>
    </source>
</evidence>
<dbReference type="RefSeq" id="XP_018013789.1">
    <property type="nucleotide sequence ID" value="XM_018158300.1"/>
</dbReference>
<keyword evidence="14" id="KW-1185">Reference proteome</keyword>
<evidence type="ECO:0000256" key="4">
    <source>
        <dbReference type="ARBA" id="ARBA00022679"/>
    </source>
</evidence>
<feature type="domain" description="Carbohydrate kinase PfkB" evidence="13">
    <location>
        <begin position="4"/>
        <end position="304"/>
    </location>
</feature>
<dbReference type="Gene3D" id="3.40.1190.20">
    <property type="match status" value="1"/>
</dbReference>
<dbReference type="PANTHER" id="PTHR10584:SF166">
    <property type="entry name" value="RIBOKINASE"/>
    <property type="match status" value="1"/>
</dbReference>
<dbReference type="InterPro" id="IPR011877">
    <property type="entry name" value="Ribokinase"/>
</dbReference>
<keyword evidence="7 12" id="KW-0418">Kinase</keyword>
<dbReference type="PANTHER" id="PTHR10584">
    <property type="entry name" value="SUGAR KINASE"/>
    <property type="match status" value="1"/>
</dbReference>
<feature type="binding site" evidence="12">
    <location>
        <begin position="222"/>
        <end position="227"/>
    </location>
    <ligand>
        <name>ATP</name>
        <dbReference type="ChEBI" id="CHEBI:30616"/>
    </ligand>
</feature>
<dbReference type="KEGG" id="hazt:108670805"/>
<comment type="pathway">
    <text evidence="12">Carbohydrate metabolism; D-ribose degradation; D-ribose 5-phosphate from beta-D-ribopyranose: step 2/2.</text>
</comment>
<dbReference type="GeneID" id="108670805"/>
<feature type="binding site" evidence="12">
    <location>
        <begin position="40"/>
        <end position="44"/>
    </location>
    <ligand>
        <name>substrate</name>
    </ligand>
</feature>
<dbReference type="GO" id="GO:0004747">
    <property type="term" value="F:ribokinase activity"/>
    <property type="evidence" value="ECO:0007669"/>
    <property type="project" value="UniProtKB-UniRule"/>
</dbReference>
<dbReference type="OMA" id="DIVLIQQ"/>
<comment type="similarity">
    <text evidence="1">Belongs to the carbohydrate kinase pfkB family.</text>
</comment>
<organism evidence="14 15">
    <name type="scientific">Hyalella azteca</name>
    <name type="common">Amphipod</name>
    <dbReference type="NCBI Taxonomy" id="294128"/>
    <lineage>
        <taxon>Eukaryota</taxon>
        <taxon>Metazoa</taxon>
        <taxon>Ecdysozoa</taxon>
        <taxon>Arthropoda</taxon>
        <taxon>Crustacea</taxon>
        <taxon>Multicrustacea</taxon>
        <taxon>Malacostraca</taxon>
        <taxon>Eumalacostraca</taxon>
        <taxon>Peracarida</taxon>
        <taxon>Amphipoda</taxon>
        <taxon>Senticaudata</taxon>
        <taxon>Talitrida</taxon>
        <taxon>Talitroidea</taxon>
        <taxon>Hyalellidae</taxon>
        <taxon>Hyalella</taxon>
    </lineage>
</organism>
<feature type="binding site" evidence="12">
    <location>
        <begin position="259"/>
        <end position="260"/>
    </location>
    <ligand>
        <name>ATP</name>
        <dbReference type="ChEBI" id="CHEBI:30616"/>
    </ligand>
</feature>
<feature type="binding site" evidence="12">
    <location>
        <position position="301"/>
    </location>
    <ligand>
        <name>K(+)</name>
        <dbReference type="ChEBI" id="CHEBI:29103"/>
    </ligand>
</feature>
<keyword evidence="4 12" id="KW-0808">Transferase</keyword>